<evidence type="ECO:0000313" key="4">
    <source>
        <dbReference type="Proteomes" id="UP000092993"/>
    </source>
</evidence>
<feature type="domain" description="DUF6729" evidence="2">
    <location>
        <begin position="323"/>
        <end position="495"/>
    </location>
</feature>
<accession>A0A1C7MRR4</accession>
<dbReference type="GO" id="GO:0003676">
    <property type="term" value="F:nucleic acid binding"/>
    <property type="evidence" value="ECO:0007669"/>
    <property type="project" value="InterPro"/>
</dbReference>
<dbReference type="InterPro" id="IPR046616">
    <property type="entry name" value="DUF6729"/>
</dbReference>
<feature type="region of interest" description="Disordered" evidence="1">
    <location>
        <begin position="228"/>
        <end position="273"/>
    </location>
</feature>
<reference evidence="3 4" key="1">
    <citation type="submission" date="2016-03" db="EMBL/GenBank/DDBJ databases">
        <title>Whole genome sequencing of Grifola frondosa 9006-11.</title>
        <authorList>
            <person name="Min B."/>
            <person name="Park H."/>
            <person name="Kim J.-G."/>
            <person name="Cho H."/>
            <person name="Oh Y.-L."/>
            <person name="Kong W.-S."/>
            <person name="Choi I.-G."/>
        </authorList>
    </citation>
    <scope>NUCLEOTIDE SEQUENCE [LARGE SCALE GENOMIC DNA]</scope>
    <source>
        <strain evidence="3 4">9006-11</strain>
    </source>
</reference>
<dbReference type="OMA" id="ICKHIAK"/>
<protein>
    <recommendedName>
        <fullName evidence="2">DUF6729 domain-containing protein</fullName>
    </recommendedName>
</protein>
<feature type="compositionally biased region" description="Polar residues" evidence="1">
    <location>
        <begin position="79"/>
        <end position="96"/>
    </location>
</feature>
<feature type="region of interest" description="Disordered" evidence="1">
    <location>
        <begin position="1"/>
        <end position="127"/>
    </location>
</feature>
<comment type="caution">
    <text evidence="3">The sequence shown here is derived from an EMBL/GenBank/DDBJ whole genome shotgun (WGS) entry which is preliminary data.</text>
</comment>
<evidence type="ECO:0000256" key="1">
    <source>
        <dbReference type="SAM" id="MobiDB-lite"/>
    </source>
</evidence>
<dbReference type="InterPro" id="IPR036397">
    <property type="entry name" value="RNaseH_sf"/>
</dbReference>
<proteinExistence type="predicted"/>
<dbReference type="Pfam" id="PF20499">
    <property type="entry name" value="DUF6729"/>
    <property type="match status" value="1"/>
</dbReference>
<keyword evidence="4" id="KW-1185">Reference proteome</keyword>
<sequence>MSDTPVAPRRGRGRPKGTKNGPNAGHVGRPRKDGQPPAKRQQSARSHNTPPPTASAARTPTTEVDMCGGPDISEDEVQYTDSSPNRQSAEASQASGDENIALAATTNNAPHTARPSDKTVEGSFSSADDASNDVMHHAYRPSFCADNLAITGLTTQVEELVDNIEPMINVPNPTTINSPASSQHKEANRNIYLTNKWSPPKGVGVFGRGDDGVDCDMLEYDEEEGDLFGDESLSDESRTNISPEFEAIPDDDEEIMKDGSSSETGASRKRSTLPSWLSKDYENTRERLADEMRKNVSRRPTCYDRGTFTEGPICAFFSVDRKFQPTPEDFYHPTYFVWLPHLLIDRIPCPACMSVSRLSKDGHPVYLRANGWPKSPRRVVDLERCLYLIGYRYYCPNSTCGKSYQSWSPALLASLPRAISLHFTHHLTYRNGVTDLVASLMRAAYLLGIGPVPFAQMIRSNHVRYYERLHLQYAEMVYARQKSSFAHLLAKFKPFGQFDDCNGYTGYSPSARYFRDLYVHLISSHAPEIDQYSSMLSAKLLQVDHTFKIVDHIGKINGIRVFNALHTSINEYGEIRSMIMTPTKAHDQFMPALRAVSDSLKTYGHGPIELVYTDNVPGDKPELEHLLPSLLNDVISVPDSSSLEHLTLPLDCNIVMLSSAFQVNTRLGSIIASLRIKEDLYAAVDMEWSVDLESEIYLLPLHSYLQDGILKLPSKLLVFMHMPSIRKIEVRISGDLTRLFNDCGFTSGKDEPFTGALDLGKLAKDHNAAARVTIGLADLTAFILSSTHVGQLVDNAMPGGTAVSLFSSDHSRVVAHGFITPDQPKQHLGVKVTKTRVLVTITDIVVPGHLIPADLLPSHIDTPLLSLPPTPFHLLCKTRHVRTRSGGSPIKYNPVLRCRCGPCLTHHYQLRISAAVPPNIIWHHDIDVPEVIEQTPEESSHDPDSEMQGEAMIQKLSHILHDGSDEPLHSRVLGDIWHLMDQFPISMQHGLRRPFARALRDAFFIPDPEDKAAVVDFLKAKGVTWDHMLYTHSGWLLKRVRRFVPPAEELLPHVAKVLRGYGLLKDAMTGLPLFNDCAWTIVDAVLREYPPRLLFRPTRCVRGTNGIEGGIHQNIVCRFGSFNAVPDFAIQLLRDYTLSHNLLKRKTVQGFRIEVLSTFGQKTDSCSFSTLRRTASHHFHSISVPAVGLMGTDMFTQLKCSASCLYLTNIDQNIGMLVYHPQFAKEQEIRYQYLAKQQGTRVAVLPVHTKAERALFWLLVAQSDGMSAGKWKPNWQAVSPRWVDHSDGKTIFYKLPEHLKSYWKTWGKNVNEKSSIKINQATYNEIETLLTPKSSKRLGNARSIPVAQAKSVHDQLFQNRSHAPVNAATVPTVTVAGIANPAMWTHQVPTMTPTVRVQMQMEPTHKVEELASDVEYQMQR</sequence>
<dbReference type="Gene3D" id="3.30.420.10">
    <property type="entry name" value="Ribonuclease H-like superfamily/Ribonuclease H"/>
    <property type="match status" value="1"/>
</dbReference>
<gene>
    <name evidence="3" type="ORF">A0H81_01196</name>
</gene>
<organism evidence="3 4">
    <name type="scientific">Grifola frondosa</name>
    <name type="common">Maitake</name>
    <name type="synonym">Polyporus frondosus</name>
    <dbReference type="NCBI Taxonomy" id="5627"/>
    <lineage>
        <taxon>Eukaryota</taxon>
        <taxon>Fungi</taxon>
        <taxon>Dikarya</taxon>
        <taxon>Basidiomycota</taxon>
        <taxon>Agaricomycotina</taxon>
        <taxon>Agaricomycetes</taxon>
        <taxon>Polyporales</taxon>
        <taxon>Grifolaceae</taxon>
        <taxon>Grifola</taxon>
    </lineage>
</organism>
<evidence type="ECO:0000313" key="3">
    <source>
        <dbReference type="EMBL" id="OBZ79508.1"/>
    </source>
</evidence>
<name>A0A1C7MRR4_GRIFR</name>
<dbReference type="Proteomes" id="UP000092993">
    <property type="component" value="Unassembled WGS sequence"/>
</dbReference>
<evidence type="ECO:0000259" key="2">
    <source>
        <dbReference type="Pfam" id="PF20499"/>
    </source>
</evidence>
<dbReference type="OrthoDB" id="2802267at2759"/>
<dbReference type="EMBL" id="LUGG01000001">
    <property type="protein sequence ID" value="OBZ79508.1"/>
    <property type="molecule type" value="Genomic_DNA"/>
</dbReference>